<reference evidence="2 3" key="1">
    <citation type="journal article" date="2024" name="Proc. Natl. Acad. Sci. U.S.A.">
        <title>The evolutionary genomics of adaptation to stress in wild rhizobium bacteria.</title>
        <authorList>
            <person name="Kehlet-Delgado H."/>
            <person name="Montoya A.P."/>
            <person name="Jensen K.T."/>
            <person name="Wendlandt C.E."/>
            <person name="Dexheimer C."/>
            <person name="Roberts M."/>
            <person name="Torres Martinez L."/>
            <person name="Friesen M.L."/>
            <person name="Griffitts J.S."/>
            <person name="Porter S.S."/>
        </authorList>
    </citation>
    <scope>NUCLEOTIDE SEQUENCE [LARGE SCALE GENOMIC DNA]</scope>
    <source>
        <strain evidence="2 3">M0729</strain>
    </source>
</reference>
<proteinExistence type="predicted"/>
<name>A0ABV1YL66_9HYPH</name>
<gene>
    <name evidence="2" type="ORF">NKI33_23635</name>
</gene>
<protein>
    <submittedName>
        <fullName evidence="2">Uncharacterized protein</fullName>
    </submittedName>
</protein>
<dbReference type="Proteomes" id="UP001464387">
    <property type="component" value="Unassembled WGS sequence"/>
</dbReference>
<sequence>MARLLFTVALAYGAYRIYAETTAARHVPQDEREALRKQSAALGVDPPR</sequence>
<evidence type="ECO:0000313" key="3">
    <source>
        <dbReference type="Proteomes" id="UP001464387"/>
    </source>
</evidence>
<comment type="caution">
    <text evidence="2">The sequence shown here is derived from an EMBL/GenBank/DDBJ whole genome shotgun (WGS) entry which is preliminary data.</text>
</comment>
<dbReference type="RefSeq" id="WP_287274389.1">
    <property type="nucleotide sequence ID" value="NZ_JAMYPJ010000040.1"/>
</dbReference>
<evidence type="ECO:0000313" key="2">
    <source>
        <dbReference type="EMBL" id="MER8935936.1"/>
    </source>
</evidence>
<dbReference type="EMBL" id="JAMYPJ010000040">
    <property type="protein sequence ID" value="MER8935936.1"/>
    <property type="molecule type" value="Genomic_DNA"/>
</dbReference>
<organism evidence="2 3">
    <name type="scientific">Mesorhizobium opportunistum</name>
    <dbReference type="NCBI Taxonomy" id="593909"/>
    <lineage>
        <taxon>Bacteria</taxon>
        <taxon>Pseudomonadati</taxon>
        <taxon>Pseudomonadota</taxon>
        <taxon>Alphaproteobacteria</taxon>
        <taxon>Hyphomicrobiales</taxon>
        <taxon>Phyllobacteriaceae</taxon>
        <taxon>Mesorhizobium</taxon>
    </lineage>
</organism>
<evidence type="ECO:0000256" key="1">
    <source>
        <dbReference type="SAM" id="MobiDB-lite"/>
    </source>
</evidence>
<feature type="region of interest" description="Disordered" evidence="1">
    <location>
        <begin position="28"/>
        <end position="48"/>
    </location>
</feature>
<keyword evidence="3" id="KW-1185">Reference proteome</keyword>
<accession>A0ABV1YL66</accession>